<dbReference type="Pfam" id="PF05721">
    <property type="entry name" value="PhyH"/>
    <property type="match status" value="1"/>
</dbReference>
<keyword evidence="1" id="KW-0560">Oxidoreductase</keyword>
<proteinExistence type="predicted"/>
<dbReference type="STRING" id="1513896.SAMN05660841_00780"/>
<evidence type="ECO:0000313" key="1">
    <source>
        <dbReference type="EMBL" id="SKB48062.1"/>
    </source>
</evidence>
<dbReference type="Gene3D" id="2.60.120.620">
    <property type="entry name" value="q2cbj1_9rhob like domain"/>
    <property type="match status" value="1"/>
</dbReference>
<keyword evidence="1" id="KW-0223">Dioxygenase</keyword>
<organism evidence="1 2">
    <name type="scientific">Sphingobacterium nematocida</name>
    <dbReference type="NCBI Taxonomy" id="1513896"/>
    <lineage>
        <taxon>Bacteria</taxon>
        <taxon>Pseudomonadati</taxon>
        <taxon>Bacteroidota</taxon>
        <taxon>Sphingobacteriia</taxon>
        <taxon>Sphingobacteriales</taxon>
        <taxon>Sphingobacteriaceae</taxon>
        <taxon>Sphingobacterium</taxon>
    </lineage>
</organism>
<reference evidence="2" key="1">
    <citation type="submission" date="2017-02" db="EMBL/GenBank/DDBJ databases">
        <authorList>
            <person name="Varghese N."/>
            <person name="Submissions S."/>
        </authorList>
    </citation>
    <scope>NUCLEOTIDE SEQUENCE [LARGE SCALE GENOMIC DNA]</scope>
    <source>
        <strain evidence="2">DSM 24091</strain>
    </source>
</reference>
<name>A0A1T5BLA4_9SPHI</name>
<dbReference type="InterPro" id="IPR008775">
    <property type="entry name" value="Phytyl_CoA_dOase-like"/>
</dbReference>
<accession>A0A1T5BLA4</accession>
<dbReference type="EMBL" id="FUZF01000002">
    <property type="protein sequence ID" value="SKB48062.1"/>
    <property type="molecule type" value="Genomic_DNA"/>
</dbReference>
<protein>
    <submittedName>
        <fullName evidence="1">Ectoine hydroxylase-related dioxygenase, phytanoyl-CoA dioxygenase (PhyH) family</fullName>
    </submittedName>
</protein>
<dbReference type="SUPFAM" id="SSF51197">
    <property type="entry name" value="Clavaminate synthase-like"/>
    <property type="match status" value="1"/>
</dbReference>
<dbReference type="RefSeq" id="WP_079641379.1">
    <property type="nucleotide sequence ID" value="NZ_FUZF01000002.1"/>
</dbReference>
<dbReference type="Proteomes" id="UP000190150">
    <property type="component" value="Unassembled WGS sequence"/>
</dbReference>
<evidence type="ECO:0000313" key="2">
    <source>
        <dbReference type="Proteomes" id="UP000190150"/>
    </source>
</evidence>
<sequence length="267" mass="31110">MKNIFNYSGATISDFENAIDQFGWVIYENALNEGLIAQIINDLEPAYLQRREIQTQNGIETNMEGTLHHLLECDNFSLNFLEQMFCDKEMRFFLGGNYILNGFSAVINMKNDRPYVQNIHRDLRSFTGNMKMMIQMIVLLDHFTEENGATYLLSGSHKEDVKPSEEYFYKYADRAITQKGSIILFDSNLWHAAGKNYTENARKVLTLSFTKPFFKPMFDFPRYLGYEFGESLSESLRQVVGYNARIPADLYEFYQPPHKRMYLSSQG</sequence>
<dbReference type="OrthoDB" id="976214at2"/>
<dbReference type="AlphaFoldDB" id="A0A1T5BLA4"/>
<keyword evidence="2" id="KW-1185">Reference proteome</keyword>
<dbReference type="GO" id="GO:0016706">
    <property type="term" value="F:2-oxoglutarate-dependent dioxygenase activity"/>
    <property type="evidence" value="ECO:0007669"/>
    <property type="project" value="UniProtKB-ARBA"/>
</dbReference>
<gene>
    <name evidence="1" type="ORF">SAMN05660841_00780</name>
</gene>